<evidence type="ECO:0000259" key="4">
    <source>
        <dbReference type="Pfam" id="PF25973"/>
    </source>
</evidence>
<proteinExistence type="predicted"/>
<evidence type="ECO:0000256" key="2">
    <source>
        <dbReference type="ARBA" id="ARBA00023054"/>
    </source>
</evidence>
<feature type="domain" description="CzcB-like barrel-sandwich hybrid" evidence="4">
    <location>
        <begin position="336"/>
        <end position="456"/>
    </location>
</feature>
<dbReference type="AlphaFoldDB" id="A0A3N2DYS1"/>
<evidence type="ECO:0000313" key="6">
    <source>
        <dbReference type="Proteomes" id="UP000275394"/>
    </source>
</evidence>
<dbReference type="PANTHER" id="PTHR32347">
    <property type="entry name" value="EFFLUX SYSTEM COMPONENT YKNX-RELATED"/>
    <property type="match status" value="1"/>
</dbReference>
<dbReference type="SUPFAM" id="SSF111369">
    <property type="entry name" value="HlyD-like secretion proteins"/>
    <property type="match status" value="1"/>
</dbReference>
<dbReference type="RefSeq" id="WP_123710798.1">
    <property type="nucleotide sequence ID" value="NZ_RKHR01000003.1"/>
</dbReference>
<organism evidence="5 6">
    <name type="scientific">Sinobacterium caligoides</name>
    <dbReference type="NCBI Taxonomy" id="933926"/>
    <lineage>
        <taxon>Bacteria</taxon>
        <taxon>Pseudomonadati</taxon>
        <taxon>Pseudomonadota</taxon>
        <taxon>Gammaproteobacteria</taxon>
        <taxon>Cellvibrionales</taxon>
        <taxon>Spongiibacteraceae</taxon>
        <taxon>Sinobacterium</taxon>
    </lineage>
</organism>
<dbReference type="PANTHER" id="PTHR32347:SF23">
    <property type="entry name" value="BLL5650 PROTEIN"/>
    <property type="match status" value="1"/>
</dbReference>
<dbReference type="OrthoDB" id="9806939at2"/>
<name>A0A3N2DYS1_9GAMM</name>
<feature type="coiled-coil region" evidence="3">
    <location>
        <begin position="393"/>
        <end position="427"/>
    </location>
</feature>
<dbReference type="Pfam" id="PF25973">
    <property type="entry name" value="BSH_CzcB"/>
    <property type="match status" value="1"/>
</dbReference>
<evidence type="ECO:0000313" key="5">
    <source>
        <dbReference type="EMBL" id="ROS04832.1"/>
    </source>
</evidence>
<accession>A0A3N2DYS1</accession>
<dbReference type="Gene3D" id="2.40.30.170">
    <property type="match status" value="1"/>
</dbReference>
<dbReference type="Gene3D" id="2.40.50.100">
    <property type="match status" value="1"/>
</dbReference>
<dbReference type="GO" id="GO:0030313">
    <property type="term" value="C:cell envelope"/>
    <property type="evidence" value="ECO:0007669"/>
    <property type="project" value="UniProtKB-SubCell"/>
</dbReference>
<comment type="subcellular location">
    <subcellularLocation>
        <location evidence="1">Cell envelope</location>
    </subcellularLocation>
</comment>
<comment type="caution">
    <text evidence="5">The sequence shown here is derived from an EMBL/GenBank/DDBJ whole genome shotgun (WGS) entry which is preliminary data.</text>
</comment>
<keyword evidence="2 3" id="KW-0175">Coiled coil</keyword>
<protein>
    <submittedName>
        <fullName evidence="5">RND family efflux transporter MFP subunit</fullName>
    </submittedName>
</protein>
<dbReference type="InterPro" id="IPR050465">
    <property type="entry name" value="UPF0194_transport"/>
</dbReference>
<evidence type="ECO:0000256" key="3">
    <source>
        <dbReference type="SAM" id="Coils"/>
    </source>
</evidence>
<gene>
    <name evidence="5" type="ORF">EDC56_0345</name>
</gene>
<dbReference type="EMBL" id="RKHR01000003">
    <property type="protein sequence ID" value="ROS04832.1"/>
    <property type="molecule type" value="Genomic_DNA"/>
</dbReference>
<evidence type="ECO:0000256" key="1">
    <source>
        <dbReference type="ARBA" id="ARBA00004196"/>
    </source>
</evidence>
<sequence>MTSDPTTQGWLDIQCRQHPQITMAAVLLGDTQSSERELVAQWPLQACLDEALVDFGRQQCRGDSVSFHHTESSDSFIVCPIIIDERCFGVALFRVRTLQMTLLQQLSEQLLRANDWFSWLAKERRGYRQRDDRFKTLLELLSQALLSAGEQGEWQQWLSSLREVVGCSSIALVDCDKDYISRNTVVAESCQQVDSVARLFMLEAVEETARSLTTCFSSSEEQGERLHLQWQSQVNQPVCTIPLIHQKKLVGVLALVGLDDRERVLLLEQLALLVAAIWTLRRQQAKPKALTKIRRWPSWLKIAALALGLLFVAILLSPTDYYISAPSTLVSREQRVVTAATDGYLAAVQVRPGDRVEKGQLLALLDDTDLQLERSNWQAKQRQYMRSYDRALASGKRDELNIAKAQLAQASAQLELLENQLSRSQVVSPLSGVVLSGDLSQRLGAPLSRGESLFKVGVTDLYDLQLQVQERDLPQLEVEQHGDVLFSSLPNQALPLTVERVMPVAVLENGRFYFVAEAELLVDDEQKSKLTAGMHGVARVKVGKRSLLWRISQPLVERLSLWWWKL</sequence>
<reference evidence="5 6" key="1">
    <citation type="submission" date="2018-11" db="EMBL/GenBank/DDBJ databases">
        <title>Genomic Encyclopedia of Type Strains, Phase IV (KMG-IV): sequencing the most valuable type-strain genomes for metagenomic binning, comparative biology and taxonomic classification.</title>
        <authorList>
            <person name="Goeker M."/>
        </authorList>
    </citation>
    <scope>NUCLEOTIDE SEQUENCE [LARGE SCALE GENOMIC DNA]</scope>
    <source>
        <strain evidence="5 6">DSM 100316</strain>
    </source>
</reference>
<dbReference type="Proteomes" id="UP000275394">
    <property type="component" value="Unassembled WGS sequence"/>
</dbReference>
<keyword evidence="6" id="KW-1185">Reference proteome</keyword>
<dbReference type="InterPro" id="IPR058647">
    <property type="entry name" value="BSH_CzcB-like"/>
</dbReference>